<feature type="transmembrane region" description="Helical" evidence="1">
    <location>
        <begin position="133"/>
        <end position="152"/>
    </location>
</feature>
<gene>
    <name evidence="2" type="ORF">COU16_00160</name>
</gene>
<proteinExistence type="predicted"/>
<evidence type="ECO:0000256" key="1">
    <source>
        <dbReference type="SAM" id="Phobius"/>
    </source>
</evidence>
<evidence type="ECO:0008006" key="4">
    <source>
        <dbReference type="Google" id="ProtNLM"/>
    </source>
</evidence>
<keyword evidence="1" id="KW-1133">Transmembrane helix</keyword>
<comment type="caution">
    <text evidence="2">The sequence shown here is derived from an EMBL/GenBank/DDBJ whole genome shotgun (WGS) entry which is preliminary data.</text>
</comment>
<feature type="transmembrane region" description="Helical" evidence="1">
    <location>
        <begin position="158"/>
        <end position="177"/>
    </location>
</feature>
<accession>A0A2H0UET1</accession>
<protein>
    <recommendedName>
        <fullName evidence="4">Glycosyltransferase RgtA/B/C/D-like domain-containing protein</fullName>
    </recommendedName>
</protein>
<reference evidence="3" key="1">
    <citation type="submission" date="2017-09" db="EMBL/GenBank/DDBJ databases">
        <title>Depth-based differentiation of microbial function through sediment-hosted aquifers and enrichment of novel symbionts in the deep terrestrial subsurface.</title>
        <authorList>
            <person name="Probst A.J."/>
            <person name="Ladd B."/>
            <person name="Jarett J.K."/>
            <person name="Geller-Mcgrath D.E."/>
            <person name="Sieber C.M.K."/>
            <person name="Emerson J.B."/>
            <person name="Anantharaman K."/>
            <person name="Thomas B.C."/>
            <person name="Malmstrom R."/>
            <person name="Stieglmeier M."/>
            <person name="Klingl A."/>
            <person name="Woyke T."/>
            <person name="Ryan C.M."/>
            <person name="Banfield J.F."/>
        </authorList>
    </citation>
    <scope>NUCLEOTIDE SEQUENCE [LARGE SCALE GENOMIC DNA]</scope>
</reference>
<keyword evidence="1" id="KW-0472">Membrane</keyword>
<dbReference type="AlphaFoldDB" id="A0A2H0UET1"/>
<evidence type="ECO:0000313" key="2">
    <source>
        <dbReference type="EMBL" id="PIR84919.1"/>
    </source>
</evidence>
<feature type="transmembrane region" description="Helical" evidence="1">
    <location>
        <begin position="317"/>
        <end position="336"/>
    </location>
</feature>
<feature type="transmembrane region" description="Helical" evidence="1">
    <location>
        <begin position="348"/>
        <end position="364"/>
    </location>
</feature>
<feature type="transmembrane region" description="Helical" evidence="1">
    <location>
        <begin position="12"/>
        <end position="32"/>
    </location>
</feature>
<name>A0A2H0UET1_9BACT</name>
<keyword evidence="1" id="KW-0812">Transmembrane</keyword>
<feature type="transmembrane region" description="Helical" evidence="1">
    <location>
        <begin position="189"/>
        <end position="221"/>
    </location>
</feature>
<evidence type="ECO:0000313" key="3">
    <source>
        <dbReference type="Proteomes" id="UP000229344"/>
    </source>
</evidence>
<organism evidence="2 3">
    <name type="scientific">Candidatus Kaiserbacteria bacterium CG10_big_fil_rev_8_21_14_0_10_47_16</name>
    <dbReference type="NCBI Taxonomy" id="1974608"/>
    <lineage>
        <taxon>Bacteria</taxon>
        <taxon>Candidatus Kaiseribacteriota</taxon>
    </lineage>
</organism>
<sequence>MGKIRALSWEEWFLVAFGASFLLGVGYALPMVNTVTDVWAFGGGVLRSMEAHTLLPLGDVAYGTVSFYQNYLAMAIVLGVSYLSNGFDIEVVKTAFVLNPHYSILVPRIVSALTAMVLLFVTFRFLKVQVRDTWWRLALLALLFGNIITIFLTRSGKMWMLSMMFVTISFIFLYRSLTEERQRGVPGRYALYSIIAAAFATANFAFAALFLVTVPVLFFVFPKTRAAFTRLSFMTIAGLGVVAVFLLLNLNNIILQVSGFLPSFLNPSMSNMPMPVEGTLSLLESIRIKGRHLIDAFPLLLIALIPAMLAGVRDRTLALLATLYDVLYLVLLVLVFRTDQGIALNVRHVFPLGIFLMFFLAACYPPRKFISAVLFIVSMCVYVFTVYLMMVPSTYNDAYEFIIDQYGTQDIRIDENIFEFTLPMNQDSYALFATSSCGSTCQHRLAMEEDIPFRPLVVTEESDLVKNGNLPLPDILVRSQMLTDERCRLIASFRNDVPDDGIFDIDINLGRMLMPSFYTLDRLGKNLYLYDARDCFTATQP</sequence>
<dbReference type="Proteomes" id="UP000229344">
    <property type="component" value="Unassembled WGS sequence"/>
</dbReference>
<feature type="transmembrane region" description="Helical" evidence="1">
    <location>
        <begin position="227"/>
        <end position="248"/>
    </location>
</feature>
<feature type="transmembrane region" description="Helical" evidence="1">
    <location>
        <begin position="104"/>
        <end position="126"/>
    </location>
</feature>
<feature type="transmembrane region" description="Helical" evidence="1">
    <location>
        <begin position="370"/>
        <end position="390"/>
    </location>
</feature>
<dbReference type="EMBL" id="PFBI01000001">
    <property type="protein sequence ID" value="PIR84919.1"/>
    <property type="molecule type" value="Genomic_DNA"/>
</dbReference>
<feature type="transmembrane region" description="Helical" evidence="1">
    <location>
        <begin position="293"/>
        <end position="311"/>
    </location>
</feature>